<evidence type="ECO:0000256" key="5">
    <source>
        <dbReference type="PROSITE-ProRule" id="PRU10099"/>
    </source>
</evidence>
<dbReference type="InterPro" id="IPR027473">
    <property type="entry name" value="L-asparaginase_C"/>
</dbReference>
<dbReference type="CDD" id="cd08964">
    <property type="entry name" value="L-asparaginase_II"/>
    <property type="match status" value="1"/>
</dbReference>
<organism evidence="10 11">
    <name type="scientific">Paracidovorax wautersii</name>
    <dbReference type="NCBI Taxonomy" id="1177982"/>
    <lineage>
        <taxon>Bacteria</taxon>
        <taxon>Pseudomonadati</taxon>
        <taxon>Pseudomonadota</taxon>
        <taxon>Betaproteobacteria</taxon>
        <taxon>Burkholderiales</taxon>
        <taxon>Comamonadaceae</taxon>
        <taxon>Paracidovorax</taxon>
    </lineage>
</organism>
<comment type="caution">
    <text evidence="10">The sequence shown here is derived from an EMBL/GenBank/DDBJ whole genome shotgun (WGS) entry which is preliminary data.</text>
</comment>
<dbReference type="Pfam" id="PF00710">
    <property type="entry name" value="Asparaginase"/>
    <property type="match status" value="1"/>
</dbReference>
<feature type="binding site" evidence="4">
    <location>
        <position position="74"/>
    </location>
    <ligand>
        <name>substrate</name>
    </ligand>
</feature>
<feature type="active site" evidence="6">
    <location>
        <position position="107"/>
    </location>
</feature>
<dbReference type="PROSITE" id="PS00144">
    <property type="entry name" value="ASN_GLN_ASE_1"/>
    <property type="match status" value="1"/>
</dbReference>
<evidence type="ECO:0000256" key="3">
    <source>
        <dbReference type="PIRSR" id="PIRSR001220-1"/>
    </source>
</evidence>
<dbReference type="InterPro" id="IPR036152">
    <property type="entry name" value="Asp/glu_Ase-like_sf"/>
</dbReference>
<evidence type="ECO:0000259" key="8">
    <source>
        <dbReference type="Pfam" id="PF00710"/>
    </source>
</evidence>
<dbReference type="NCBIfam" id="TIGR00520">
    <property type="entry name" value="asnASE_II"/>
    <property type="match status" value="1"/>
</dbReference>
<evidence type="ECO:0000313" key="10">
    <source>
        <dbReference type="EMBL" id="KAF1019950.1"/>
    </source>
</evidence>
<dbReference type="PROSITE" id="PS00917">
    <property type="entry name" value="ASN_GLN_ASE_2"/>
    <property type="match status" value="1"/>
</dbReference>
<evidence type="ECO:0000256" key="1">
    <source>
        <dbReference type="ARBA" id="ARBA00010518"/>
    </source>
</evidence>
<feature type="domain" description="Asparaginase/glutaminase C-terminal" evidence="9">
    <location>
        <begin position="231"/>
        <end position="335"/>
    </location>
</feature>
<dbReference type="InterPro" id="IPR027474">
    <property type="entry name" value="L-asparaginase_N"/>
</dbReference>
<evidence type="ECO:0000256" key="4">
    <source>
        <dbReference type="PIRSR" id="PIRSR001220-2"/>
    </source>
</evidence>
<evidence type="ECO:0000256" key="7">
    <source>
        <dbReference type="RuleBase" id="RU004456"/>
    </source>
</evidence>
<keyword evidence="2" id="KW-0378">Hydrolase</keyword>
<evidence type="ECO:0000313" key="11">
    <source>
        <dbReference type="Proteomes" id="UP000461670"/>
    </source>
</evidence>
<comment type="similarity">
    <text evidence="1 7">Belongs to the asparaginase 1 family.</text>
</comment>
<dbReference type="PIRSF" id="PIRSF500176">
    <property type="entry name" value="L_ASNase"/>
    <property type="match status" value="1"/>
</dbReference>
<dbReference type="PRINTS" id="PR00139">
    <property type="entry name" value="ASNGLNASE"/>
</dbReference>
<feature type="binding site" evidence="4">
    <location>
        <begin position="107"/>
        <end position="108"/>
    </location>
    <ligand>
        <name>substrate</name>
    </ligand>
</feature>
<dbReference type="Proteomes" id="UP000461670">
    <property type="component" value="Unassembled WGS sequence"/>
</dbReference>
<dbReference type="InterPro" id="IPR027475">
    <property type="entry name" value="Asparaginase/glutaminase_AS2"/>
</dbReference>
<dbReference type="Gene3D" id="3.40.50.40">
    <property type="match status" value="1"/>
</dbReference>
<feature type="active site" description="O-isoaspartyl threonine intermediate" evidence="3">
    <location>
        <position position="27"/>
    </location>
</feature>
<dbReference type="SMART" id="SM00870">
    <property type="entry name" value="Asparaginase"/>
    <property type="match status" value="1"/>
</dbReference>
<reference evidence="11" key="1">
    <citation type="journal article" date="2020" name="MBio">
        <title>Horizontal gene transfer to a defensive symbiont with a reduced genome amongst a multipartite beetle microbiome.</title>
        <authorList>
            <person name="Waterworth S.C."/>
            <person name="Florez L.V."/>
            <person name="Rees E.R."/>
            <person name="Hertweck C."/>
            <person name="Kaltenpoth M."/>
            <person name="Kwan J.C."/>
        </authorList>
    </citation>
    <scope>NUCLEOTIDE SEQUENCE [LARGE SCALE GENOMIC DNA]</scope>
</reference>
<dbReference type="SUPFAM" id="SSF53774">
    <property type="entry name" value="Glutaminase/Asparaginase"/>
    <property type="match status" value="1"/>
</dbReference>
<dbReference type="InterPro" id="IPR037152">
    <property type="entry name" value="L-asparaginase_N_sf"/>
</dbReference>
<gene>
    <name evidence="10" type="primary">ansB_3</name>
    <name evidence="10" type="ORF">GAK30_02822</name>
</gene>
<dbReference type="EMBL" id="WNDQ01000044">
    <property type="protein sequence ID" value="KAF1019950.1"/>
    <property type="molecule type" value="Genomic_DNA"/>
</dbReference>
<evidence type="ECO:0000256" key="2">
    <source>
        <dbReference type="ARBA" id="ARBA00022801"/>
    </source>
</evidence>
<name>A0A7V8JPR7_9BURK</name>
<dbReference type="InterPro" id="IPR040919">
    <property type="entry name" value="Asparaginase_C"/>
</dbReference>
<evidence type="ECO:0000259" key="9">
    <source>
        <dbReference type="Pfam" id="PF17763"/>
    </source>
</evidence>
<dbReference type="Pfam" id="PF17763">
    <property type="entry name" value="Asparaginase_C"/>
    <property type="match status" value="1"/>
</dbReference>
<dbReference type="PANTHER" id="PTHR11707:SF28">
    <property type="entry name" value="60 KDA LYSOPHOSPHOLIPASE"/>
    <property type="match status" value="1"/>
</dbReference>
<dbReference type="PROSITE" id="PS51732">
    <property type="entry name" value="ASN_GLN_ASE_3"/>
    <property type="match status" value="1"/>
</dbReference>
<feature type="active site" evidence="5">
    <location>
        <position position="27"/>
    </location>
</feature>
<protein>
    <submittedName>
        <fullName evidence="10">L-asparaginase</fullName>
    </submittedName>
</protein>
<dbReference type="GO" id="GO:0004067">
    <property type="term" value="F:asparaginase activity"/>
    <property type="evidence" value="ECO:0007669"/>
    <property type="project" value="UniProtKB-UniRule"/>
</dbReference>
<proteinExistence type="inferred from homology"/>
<dbReference type="InterPro" id="IPR006034">
    <property type="entry name" value="Asparaginase/glutaminase-like"/>
</dbReference>
<dbReference type="InterPro" id="IPR004550">
    <property type="entry name" value="AsnASE_II"/>
</dbReference>
<dbReference type="InterPro" id="IPR020827">
    <property type="entry name" value="Asparaginase/glutaminase_AS1"/>
</dbReference>
<accession>A0A7V8JPR7</accession>
<dbReference type="Gene3D" id="3.40.50.1170">
    <property type="entry name" value="L-asparaginase, N-terminal domain"/>
    <property type="match status" value="1"/>
</dbReference>
<sequence length="338" mass="35114">MNASVHPLNESASSRQPGVVILATGGTIAGSSADPTDTTRYAVGALEVGALIDAVPGLREMARLSAEQVVNVPSSDIDQGVLLRLAAAVNGRLADAQVDGVVVTHGTDTLEETAFFLDLTTQGSDKPVVLVGAMRPATALSADGPLNLLQAVALAASPQARGRGTMVVMNDRIESAYYTTKTSTTAVDAFQAAEPGSLGMFLGARPHFYYSPATPVGRARFDVSGLDTLPKVAIIYMHEGQDSEQMDMAIERGARGIVLAGNGAGSVAARMKPRLTQLTRQGFPVVRASRTGSGFAVKEDGGGVASGALNPQKSRILLMLALAMGADLARIRQLFAWP</sequence>
<dbReference type="AlphaFoldDB" id="A0A7V8JPR7"/>
<evidence type="ECO:0000256" key="6">
    <source>
        <dbReference type="PROSITE-ProRule" id="PRU10100"/>
    </source>
</evidence>
<feature type="domain" description="L-asparaginase N-terminal" evidence="8">
    <location>
        <begin position="19"/>
        <end position="212"/>
    </location>
</feature>
<dbReference type="PANTHER" id="PTHR11707">
    <property type="entry name" value="L-ASPARAGINASE"/>
    <property type="match status" value="1"/>
</dbReference>
<dbReference type="FunFam" id="3.40.50.1170:FF:000001">
    <property type="entry name" value="L-asparaginase 2"/>
    <property type="match status" value="1"/>
</dbReference>
<dbReference type="GO" id="GO:0006528">
    <property type="term" value="P:asparagine metabolic process"/>
    <property type="evidence" value="ECO:0007669"/>
    <property type="project" value="InterPro"/>
</dbReference>
<dbReference type="PIRSF" id="PIRSF001220">
    <property type="entry name" value="L-ASNase_gatD"/>
    <property type="match status" value="1"/>
</dbReference>